<name>A0AA48L7L4_9TREE</name>
<gene>
    <name evidence="3" type="primary">ATS1</name>
    <name evidence="3" type="ORF">CcaverHIS019_0510230</name>
</gene>
<protein>
    <recommendedName>
        <fullName evidence="5">RCC1/BLIP-II protein</fullName>
    </recommendedName>
</protein>
<dbReference type="InterPro" id="IPR051210">
    <property type="entry name" value="Ub_ligase/GEF_domain"/>
</dbReference>
<dbReference type="AlphaFoldDB" id="A0AA48L7L4"/>
<dbReference type="SUPFAM" id="SSF50985">
    <property type="entry name" value="RCC1/BLIP-II"/>
    <property type="match status" value="1"/>
</dbReference>
<keyword evidence="1" id="KW-0677">Repeat</keyword>
<dbReference type="EMBL" id="AP028216">
    <property type="protein sequence ID" value="BEI93395.1"/>
    <property type="molecule type" value="Genomic_DNA"/>
</dbReference>
<dbReference type="PANTHER" id="PTHR22870">
    <property type="entry name" value="REGULATOR OF CHROMOSOME CONDENSATION"/>
    <property type="match status" value="1"/>
</dbReference>
<feature type="repeat" description="RCC1" evidence="2">
    <location>
        <begin position="181"/>
        <end position="241"/>
    </location>
</feature>
<dbReference type="RefSeq" id="XP_060458660.1">
    <property type="nucleotide sequence ID" value="XM_060602248.1"/>
</dbReference>
<evidence type="ECO:0000313" key="4">
    <source>
        <dbReference type="Proteomes" id="UP001233271"/>
    </source>
</evidence>
<keyword evidence="4" id="KW-1185">Reference proteome</keyword>
<dbReference type="Gene3D" id="2.130.10.30">
    <property type="entry name" value="Regulator of chromosome condensation 1/beta-lactamase-inhibitor protein II"/>
    <property type="match status" value="2"/>
</dbReference>
<organism evidence="3 4">
    <name type="scientific">Cutaneotrichosporon cavernicola</name>
    <dbReference type="NCBI Taxonomy" id="279322"/>
    <lineage>
        <taxon>Eukaryota</taxon>
        <taxon>Fungi</taxon>
        <taxon>Dikarya</taxon>
        <taxon>Basidiomycota</taxon>
        <taxon>Agaricomycotina</taxon>
        <taxon>Tremellomycetes</taxon>
        <taxon>Trichosporonales</taxon>
        <taxon>Trichosporonaceae</taxon>
        <taxon>Cutaneotrichosporon</taxon>
    </lineage>
</organism>
<evidence type="ECO:0000256" key="2">
    <source>
        <dbReference type="PROSITE-ProRule" id="PRU00235"/>
    </source>
</evidence>
<dbReference type="KEGG" id="ccac:CcaHIS019_0510230"/>
<dbReference type="InterPro" id="IPR009091">
    <property type="entry name" value="RCC1/BLIP-II"/>
</dbReference>
<sequence length="380" mass="39537">MPTLHACGSNGGGQLGIGHVDDVATFTPCVFDPSCPPFERVVDLVSAASHALVLVSADGHNHLLGAGTNSHGQLGKVCVLTECASPATSFRPLSIAVDAGFDGWEPVKLAATWTTSFVALQSPDGSSVRTQVIVAAGSDDFGELGGGIIRLKEGERVEHLGGGQRHVLAVLVSGSGDGRKQRVIGWGSARRGELDPSPQPDKGKSKARMRFLAPTELTLDLPAPIIDISLGASHTLLLLADGRVLAWGNNMKGQITDLGDMTGVRAIGATWNGSYILDDQFWSQGSNTHGQLLRSDSGKTRAPRATVTAGGEGIEAFAAGSEHILALVRAGPRTDLWAGGWNEHGNLGLGNKTDSAQLVNTSIHASRVWAGCAASWALVE</sequence>
<proteinExistence type="predicted"/>
<dbReference type="InterPro" id="IPR000408">
    <property type="entry name" value="Reg_chr_condens"/>
</dbReference>
<dbReference type="PANTHER" id="PTHR22870:SF466">
    <property type="entry name" value="ANKYRIN REPEAT-CONTAINING PROTEIN"/>
    <property type="match status" value="1"/>
</dbReference>
<dbReference type="GeneID" id="85497265"/>
<dbReference type="PROSITE" id="PS50012">
    <property type="entry name" value="RCC1_3"/>
    <property type="match status" value="2"/>
</dbReference>
<accession>A0AA48L7L4</accession>
<evidence type="ECO:0000313" key="3">
    <source>
        <dbReference type="EMBL" id="BEI93395.1"/>
    </source>
</evidence>
<evidence type="ECO:0008006" key="5">
    <source>
        <dbReference type="Google" id="ProtNLM"/>
    </source>
</evidence>
<dbReference type="Proteomes" id="UP001233271">
    <property type="component" value="Chromosome 5"/>
</dbReference>
<evidence type="ECO:0000256" key="1">
    <source>
        <dbReference type="ARBA" id="ARBA00022737"/>
    </source>
</evidence>
<dbReference type="Pfam" id="PF13540">
    <property type="entry name" value="RCC1_2"/>
    <property type="match status" value="1"/>
</dbReference>
<feature type="repeat" description="RCC1" evidence="2">
    <location>
        <begin position="279"/>
        <end position="330"/>
    </location>
</feature>
<reference evidence="3" key="1">
    <citation type="journal article" date="2023" name="BMC Genomics">
        <title>Chromosome-level genome assemblies of Cutaneotrichosporon spp. (Trichosporonales, Basidiomycota) reveal imbalanced evolution between nucleotide sequences and chromosome synteny.</title>
        <authorList>
            <person name="Kobayashi Y."/>
            <person name="Kayamori A."/>
            <person name="Aoki K."/>
            <person name="Shiwa Y."/>
            <person name="Matsutani M."/>
            <person name="Fujita N."/>
            <person name="Sugita T."/>
            <person name="Iwasaki W."/>
            <person name="Tanaka N."/>
            <person name="Takashima M."/>
        </authorList>
    </citation>
    <scope>NUCLEOTIDE SEQUENCE</scope>
    <source>
        <strain evidence="3">HIS019</strain>
    </source>
</reference>